<dbReference type="InParanoid" id="A0A1D2VEM8"/>
<dbReference type="Gene3D" id="3.60.21.70">
    <property type="entry name" value="PhoD-like phosphatase"/>
    <property type="match status" value="1"/>
</dbReference>
<feature type="domain" description="PhoD-like phosphatase" evidence="1">
    <location>
        <begin position="129"/>
        <end position="411"/>
    </location>
</feature>
<dbReference type="PANTHER" id="PTHR46689">
    <property type="entry name" value="MEMBRANE PROTEIN, PUTATIVE-RELATED"/>
    <property type="match status" value="1"/>
</dbReference>
<dbReference type="STRING" id="1344418.A0A1D2VEM8"/>
<feature type="domain" description="PhoD-like phosphatase" evidence="1">
    <location>
        <begin position="422"/>
        <end position="583"/>
    </location>
</feature>
<dbReference type="InterPro" id="IPR018946">
    <property type="entry name" value="PhoD-like_MPP"/>
</dbReference>
<dbReference type="InterPro" id="IPR038607">
    <property type="entry name" value="PhoD-like_sf"/>
</dbReference>
<accession>A0A1D2VEM8</accession>
<dbReference type="OrthoDB" id="2419400at2759"/>
<dbReference type="Pfam" id="PF19050">
    <property type="entry name" value="PhoD_2"/>
    <property type="match status" value="2"/>
</dbReference>
<proteinExistence type="predicted"/>
<dbReference type="AlphaFoldDB" id="A0A1D2VEM8"/>
<dbReference type="EMBL" id="KV454483">
    <property type="protein sequence ID" value="ODV60134.1"/>
    <property type="molecule type" value="Genomic_DNA"/>
</dbReference>
<keyword evidence="3" id="KW-1185">Reference proteome</keyword>
<protein>
    <recommendedName>
        <fullName evidence="1">PhoD-like phosphatase domain-containing protein</fullName>
    </recommendedName>
</protein>
<evidence type="ECO:0000259" key="1">
    <source>
        <dbReference type="Pfam" id="PF19050"/>
    </source>
</evidence>
<evidence type="ECO:0000313" key="2">
    <source>
        <dbReference type="EMBL" id="ODV60134.1"/>
    </source>
</evidence>
<sequence>MSATWIPKAEWFRPLDENLTCGPILRLLGTLENNSSSYRASMLIVTSTEFSTTEGYSLMPPEVNFNLGPLYPPQNSAYASDIEVLTGSFPSTLFYQEKNFLFWRYEINLNLVDFQQKCKYFINGQTKPEYEFFLPNINQSMNILSFSCNGFSFKTDTSTYKGTLWYDLLKKHQSLHYHVMIGGGDQIYCDAVKEKNVLYKSYLEADTQERKEKIMGQEDLESFNQFYLEHYLDWFGDGFLYGTKDPTWIKLFPKAMSSIPSVNIFDDHDIIDGFGSYNTQTNGSPMFRGLGESAYKYYLIFQHHTSPMEQLHTESSWIIGRKIGPYIHQYSHSVYVRLGKKIAVLGLDCRTERTVEEIVFQDTYDLIFERLQYEINQSNGEIKHILLLLGVPIMYPRLVFLETLLSHQVTKTIGGFLQSWNLGGGIFQVFDGEVEILDDLNDHWCSDNHKAERNKFLQRLQLFQANNGVRITILSGDVHLCAIGRFQAKSSKISSIPQQDPYFMINLISSAIVNVPPPAAVPKMLFNCQRNNVHSFGDRTDEDMVPIFKKDIDLGYDNTQVDSQYLPRRNYSTIVPIENDENYQLIGRSKIPGPIKYEDKLTVYDKEPKLDKKRREFLYPVDEDGLACTLYVEKDITNEEAETVAYEMIVPPLKVRVDELDQSGIKYLD</sequence>
<dbReference type="FunCoup" id="A0A1D2VEM8">
    <property type="interactions" value="79"/>
</dbReference>
<dbReference type="InterPro" id="IPR043904">
    <property type="entry name" value="PhoD_2-like"/>
</dbReference>
<dbReference type="Proteomes" id="UP000095038">
    <property type="component" value="Unassembled WGS sequence"/>
</dbReference>
<dbReference type="GeneID" id="30968267"/>
<dbReference type="CDD" id="cd07389">
    <property type="entry name" value="MPP_PhoD"/>
    <property type="match status" value="1"/>
</dbReference>
<dbReference type="GO" id="GO:0005886">
    <property type="term" value="C:plasma membrane"/>
    <property type="evidence" value="ECO:0007669"/>
    <property type="project" value="EnsemblFungi"/>
</dbReference>
<reference evidence="3" key="1">
    <citation type="submission" date="2016-05" db="EMBL/GenBank/DDBJ databases">
        <title>Comparative genomics of biotechnologically important yeasts.</title>
        <authorList>
            <consortium name="DOE Joint Genome Institute"/>
            <person name="Riley R."/>
            <person name="Haridas S."/>
            <person name="Wolfe K.H."/>
            <person name="Lopes M.R."/>
            <person name="Hittinger C.T."/>
            <person name="Goker M."/>
            <person name="Salamov A."/>
            <person name="Wisecaver J."/>
            <person name="Long T.M."/>
            <person name="Aerts A.L."/>
            <person name="Barry K."/>
            <person name="Choi C."/>
            <person name="Clum A."/>
            <person name="Coughlan A.Y."/>
            <person name="Deshpande S."/>
            <person name="Douglass A.P."/>
            <person name="Hanson S.J."/>
            <person name="Klenk H.-P."/>
            <person name="Labutti K."/>
            <person name="Lapidus A."/>
            <person name="Lindquist E."/>
            <person name="Lipzen A."/>
            <person name="Meier-Kolthoff J.P."/>
            <person name="Ohm R.A."/>
            <person name="Otillar R.P."/>
            <person name="Pangilinan J."/>
            <person name="Peng Y."/>
            <person name="Rokas A."/>
            <person name="Rosa C.A."/>
            <person name="Scheuner C."/>
            <person name="Sibirny A.A."/>
            <person name="Slot J.C."/>
            <person name="Stielow J.B."/>
            <person name="Sun H."/>
            <person name="Kurtzman C.P."/>
            <person name="Blackwell M."/>
            <person name="Grigoriev I.V."/>
            <person name="Jeffries T.W."/>
        </authorList>
    </citation>
    <scope>NUCLEOTIDE SEQUENCE [LARGE SCALE GENOMIC DNA]</scope>
    <source>
        <strain evidence="3">DSM 1968</strain>
    </source>
</reference>
<dbReference type="PANTHER" id="PTHR46689:SF1">
    <property type="entry name" value="PHOD-LIKE PHOSPHATASE DOMAIN-CONTAINING PROTEIN"/>
    <property type="match status" value="1"/>
</dbReference>
<gene>
    <name evidence="2" type="ORF">ASCRUDRAFT_81583</name>
</gene>
<name>A0A1D2VEM8_9ASCO</name>
<organism evidence="2 3">
    <name type="scientific">Ascoidea rubescens DSM 1968</name>
    <dbReference type="NCBI Taxonomy" id="1344418"/>
    <lineage>
        <taxon>Eukaryota</taxon>
        <taxon>Fungi</taxon>
        <taxon>Dikarya</taxon>
        <taxon>Ascomycota</taxon>
        <taxon>Saccharomycotina</taxon>
        <taxon>Saccharomycetes</taxon>
        <taxon>Ascoideaceae</taxon>
        <taxon>Ascoidea</taxon>
    </lineage>
</organism>
<dbReference type="RefSeq" id="XP_020046441.1">
    <property type="nucleotide sequence ID" value="XM_020194631.1"/>
</dbReference>
<evidence type="ECO:0000313" key="3">
    <source>
        <dbReference type="Proteomes" id="UP000095038"/>
    </source>
</evidence>